<evidence type="ECO:0000313" key="1">
    <source>
        <dbReference type="EMBL" id="QOV20776.1"/>
    </source>
</evidence>
<gene>
    <name evidence="1" type="ORF">INP51_07630</name>
</gene>
<keyword evidence="2" id="KW-1185">Reference proteome</keyword>
<dbReference type="Proteomes" id="UP000593601">
    <property type="component" value="Chromosome"/>
</dbReference>
<sequence>MKKRDIILITAILAAAFAMTFFVNRDSTEGESLRITVDGKEYGVYRLDRDQIIKINNTNTCKIQEGKVWMVRADCPDQICVHHKPLDHTGGSIICLPNRVSMTIVNSRQTDTPDTIVS</sequence>
<dbReference type="AlphaFoldDB" id="A0A7M2RKB0"/>
<proteinExistence type="predicted"/>
<accession>A0A7M2RKB0</accession>
<dbReference type="KEGG" id="bliq:INP51_07630"/>
<reference evidence="1 2" key="1">
    <citation type="submission" date="2020-10" db="EMBL/GenBank/DDBJ databases">
        <title>Blautia liquoris sp.nov., isolated from the mud in a fermentation cellar used for the production of Chinese strong-flavoured liquor.</title>
        <authorList>
            <person name="Lu L."/>
        </authorList>
    </citation>
    <scope>NUCLEOTIDE SEQUENCE [LARGE SCALE GENOMIC DNA]</scope>
    <source>
        <strain evidence="1 2">LZLJ-3</strain>
    </source>
</reference>
<dbReference type="Pfam" id="PF07009">
    <property type="entry name" value="NusG_II"/>
    <property type="match status" value="1"/>
</dbReference>
<protein>
    <submittedName>
        <fullName evidence="1">NusG domain II-containing protein</fullName>
    </submittedName>
</protein>
<evidence type="ECO:0000313" key="2">
    <source>
        <dbReference type="Proteomes" id="UP000593601"/>
    </source>
</evidence>
<name>A0A7M2RKB0_9FIRM</name>
<dbReference type="EMBL" id="CP063304">
    <property type="protein sequence ID" value="QOV20776.1"/>
    <property type="molecule type" value="Genomic_DNA"/>
</dbReference>
<organism evidence="1 2">
    <name type="scientific">Blautia liquoris</name>
    <dbReference type="NCBI Taxonomy" id="2779518"/>
    <lineage>
        <taxon>Bacteria</taxon>
        <taxon>Bacillati</taxon>
        <taxon>Bacillota</taxon>
        <taxon>Clostridia</taxon>
        <taxon>Lachnospirales</taxon>
        <taxon>Lachnospiraceae</taxon>
        <taxon>Blautia</taxon>
    </lineage>
</organism>
<dbReference type="InterPro" id="IPR038690">
    <property type="entry name" value="NusG_2_sf"/>
</dbReference>
<dbReference type="Gene3D" id="2.60.320.10">
    <property type="entry name" value="N-utilization substance G protein NusG, insert domain"/>
    <property type="match status" value="1"/>
</dbReference>
<dbReference type="CDD" id="cd09911">
    <property type="entry name" value="Lin0431_like"/>
    <property type="match status" value="1"/>
</dbReference>
<dbReference type="RefSeq" id="WP_193737090.1">
    <property type="nucleotide sequence ID" value="NZ_CP063304.1"/>
</dbReference>